<feature type="compositionally biased region" description="Basic and acidic residues" evidence="7">
    <location>
        <begin position="108"/>
        <end position="117"/>
    </location>
</feature>
<feature type="compositionally biased region" description="Low complexity" evidence="7">
    <location>
        <begin position="86"/>
        <end position="104"/>
    </location>
</feature>
<gene>
    <name evidence="10" type="primary">CHAF1A</name>
    <name evidence="10" type="ORF">BGZ99_006153</name>
</gene>
<feature type="compositionally biased region" description="Low complexity" evidence="7">
    <location>
        <begin position="161"/>
        <end position="170"/>
    </location>
</feature>
<organism evidence="10 11">
    <name type="scientific">Dissophora globulifera</name>
    <dbReference type="NCBI Taxonomy" id="979702"/>
    <lineage>
        <taxon>Eukaryota</taxon>
        <taxon>Fungi</taxon>
        <taxon>Fungi incertae sedis</taxon>
        <taxon>Mucoromycota</taxon>
        <taxon>Mortierellomycotina</taxon>
        <taxon>Mortierellomycetes</taxon>
        <taxon>Mortierellales</taxon>
        <taxon>Mortierellaceae</taxon>
        <taxon>Dissophora</taxon>
    </lineage>
</organism>
<dbReference type="GO" id="GO:0006281">
    <property type="term" value="P:DNA repair"/>
    <property type="evidence" value="ECO:0007669"/>
    <property type="project" value="UniProtKB-KW"/>
</dbReference>
<feature type="compositionally biased region" description="Acidic residues" evidence="7">
    <location>
        <begin position="769"/>
        <end position="823"/>
    </location>
</feature>
<protein>
    <submittedName>
        <fullName evidence="10">Chromatin assembly factor 1, subunit A</fullName>
    </submittedName>
</protein>
<dbReference type="GO" id="GO:0006260">
    <property type="term" value="P:DNA replication"/>
    <property type="evidence" value="ECO:0007669"/>
    <property type="project" value="UniProtKB-KW"/>
</dbReference>
<dbReference type="EMBL" id="JAAAIP010000041">
    <property type="protein sequence ID" value="KAG0328137.1"/>
    <property type="molecule type" value="Genomic_DNA"/>
</dbReference>
<feature type="compositionally biased region" description="Polar residues" evidence="7">
    <location>
        <begin position="130"/>
        <end position="147"/>
    </location>
</feature>
<feature type="compositionally biased region" description="Basic and acidic residues" evidence="7">
    <location>
        <begin position="825"/>
        <end position="841"/>
    </location>
</feature>
<dbReference type="OrthoDB" id="440676at2759"/>
<keyword evidence="3" id="KW-0227">DNA damage</keyword>
<evidence type="ECO:0000256" key="1">
    <source>
        <dbReference type="ARBA" id="ARBA00004123"/>
    </source>
</evidence>
<dbReference type="Pfam" id="PF12253">
    <property type="entry name" value="CAF1A_dimeriz"/>
    <property type="match status" value="1"/>
</dbReference>
<dbReference type="Pfam" id="PF11600">
    <property type="entry name" value="CAF1A_acidic"/>
    <property type="match status" value="1"/>
</dbReference>
<comment type="subcellular location">
    <subcellularLocation>
        <location evidence="1">Nucleus</location>
    </subcellularLocation>
</comment>
<dbReference type="GO" id="GO:0006334">
    <property type="term" value="P:nucleosome assembly"/>
    <property type="evidence" value="ECO:0007669"/>
    <property type="project" value="TreeGrafter"/>
</dbReference>
<dbReference type="AlphaFoldDB" id="A0A9P6RSK4"/>
<feature type="region of interest" description="Disordered" evidence="7">
    <location>
        <begin position="530"/>
        <end position="558"/>
    </location>
</feature>
<evidence type="ECO:0000256" key="3">
    <source>
        <dbReference type="ARBA" id="ARBA00022763"/>
    </source>
</evidence>
<keyword evidence="2" id="KW-0235">DNA replication</keyword>
<feature type="domain" description="Chromatin assembly factor 1 subunit A dimerization" evidence="9">
    <location>
        <begin position="729"/>
        <end position="798"/>
    </location>
</feature>
<feature type="compositionally biased region" description="Polar residues" evidence="7">
    <location>
        <begin position="172"/>
        <end position="188"/>
    </location>
</feature>
<feature type="compositionally biased region" description="Low complexity" evidence="7">
    <location>
        <begin position="40"/>
        <end position="57"/>
    </location>
</feature>
<evidence type="ECO:0000313" key="11">
    <source>
        <dbReference type="Proteomes" id="UP000738325"/>
    </source>
</evidence>
<evidence type="ECO:0000256" key="2">
    <source>
        <dbReference type="ARBA" id="ARBA00022705"/>
    </source>
</evidence>
<sequence>MPPKQSSPVKMRALNTFFSPKDESTTPKEPISAPKPPQPATVAVDTAAPASTASTASPPSPEKKKPRKRTTKPVNKESSEDQQTTSANSKAPAAADASQKAPPKSKAKRSEAKRESVPENTKPVMAPLEPSSTTEPDNSNNATTAITPSPLPEENKETKSKSPSKSTATNGAVVSSGTANSPGSNLSKINKIDTASMFKVRSGKAYITETKLKFSTHPSAILDLCKFHEYREKLQEADDLSQFPGTVLEADHVEIASIPSEHYSLIAKLVEESELLLGEMASSFMPTICPLGFEGFGELAASLESQDGDEKMEVDGDIKIDSEGSNKQTPASRGSTTISSIAIMEAVQAIAQRVNYGVPVSALPFAMSATPPNLSVYRWEVQDIDQYFPSDMKAAVVRRRNKRMEASAALTAWFLGLDAKQKEELCPAPVVTLDISMEGGSTVAGKKSRLSMGGTSMDVDREAALLHSAAADTNGIGKPGAILLEGQPTVAAALDPAVLESKLKDAEAKKKEAEAKEERRLERERKLAERQLEKDMKEAERLQKEEARRKKAEEDRLKKEQTSMRFVGFFKPIAPPSAKNDSQQICTNDSAAPPLSELFHPFHVKMFTTLAPVNRFSKGISQDAIDEALNIQPNTHASTDGVSDMDLDLDQDVPPVITMATTKATLSTLFSKTLQRSNTASRQRRIKLPRGSRFMTVSETMESGLLLQEESDDLSCPVTWRDIPSLRMRLFQFVENYRPAYYGTWSKRSKSVTGRRFLGKDSELIDYDFDSEAEWEEDEEGEELKSDDDEEDAEDVASEPDEEDDWLVPEGYLSDDEGLDAGEEGGSKSEMTSKKSKELRRPALAQMTPIIVGPMFEMRLGETTHPALEPYHIEFLGDFGVGMDMYHAVETTAGVAAMPSDAQV</sequence>
<evidence type="ECO:0000259" key="9">
    <source>
        <dbReference type="Pfam" id="PF12253"/>
    </source>
</evidence>
<dbReference type="InterPro" id="IPR022043">
    <property type="entry name" value="CAF1A_DD"/>
</dbReference>
<dbReference type="Proteomes" id="UP000738325">
    <property type="component" value="Unassembled WGS sequence"/>
</dbReference>
<dbReference type="PANTHER" id="PTHR15272">
    <property type="entry name" value="CHROMATIN ASSEMBLY FACTOR 1 SUBUNIT A CAF-1 SUBUNIT A"/>
    <property type="match status" value="1"/>
</dbReference>
<feature type="domain" description="Chromatin assembly factor 1 p150 subunit acidic region" evidence="8">
    <location>
        <begin position="504"/>
        <end position="605"/>
    </location>
</feature>
<evidence type="ECO:0000256" key="6">
    <source>
        <dbReference type="ARBA" id="ARBA00023242"/>
    </source>
</evidence>
<feature type="region of interest" description="Disordered" evidence="7">
    <location>
        <begin position="1"/>
        <end position="188"/>
    </location>
</feature>
<dbReference type="GO" id="GO:0033186">
    <property type="term" value="C:CAF-1 complex"/>
    <property type="evidence" value="ECO:0007669"/>
    <property type="project" value="TreeGrafter"/>
</dbReference>
<evidence type="ECO:0000256" key="5">
    <source>
        <dbReference type="ARBA" id="ARBA00023204"/>
    </source>
</evidence>
<evidence type="ECO:0000256" key="7">
    <source>
        <dbReference type="SAM" id="MobiDB-lite"/>
    </source>
</evidence>
<feature type="region of interest" description="Disordered" evidence="7">
    <location>
        <begin position="769"/>
        <end position="842"/>
    </location>
</feature>
<proteinExistence type="predicted"/>
<evidence type="ECO:0000313" key="10">
    <source>
        <dbReference type="EMBL" id="KAG0328137.1"/>
    </source>
</evidence>
<keyword evidence="4" id="KW-0143">Chaperone</keyword>
<accession>A0A9P6RSK4</accession>
<dbReference type="PANTHER" id="PTHR15272:SF0">
    <property type="entry name" value="CHROMATIN ASSEMBLY FACTOR 1 SUBUNIT A"/>
    <property type="match status" value="1"/>
</dbReference>
<keyword evidence="6" id="KW-0539">Nucleus</keyword>
<keyword evidence="11" id="KW-1185">Reference proteome</keyword>
<dbReference type="InterPro" id="IPR021644">
    <property type="entry name" value="CAF-1_p150_acidic"/>
</dbReference>
<evidence type="ECO:0000256" key="4">
    <source>
        <dbReference type="ARBA" id="ARBA00023186"/>
    </source>
</evidence>
<name>A0A9P6RSK4_9FUNG</name>
<reference evidence="10" key="1">
    <citation type="journal article" date="2020" name="Fungal Divers.">
        <title>Resolving the Mortierellaceae phylogeny through synthesis of multi-gene phylogenetics and phylogenomics.</title>
        <authorList>
            <person name="Vandepol N."/>
            <person name="Liber J."/>
            <person name="Desiro A."/>
            <person name="Na H."/>
            <person name="Kennedy M."/>
            <person name="Barry K."/>
            <person name="Grigoriev I.V."/>
            <person name="Miller A.N."/>
            <person name="O'Donnell K."/>
            <person name="Stajich J.E."/>
            <person name="Bonito G."/>
        </authorList>
    </citation>
    <scope>NUCLEOTIDE SEQUENCE</scope>
    <source>
        <strain evidence="10">REB-010B</strain>
    </source>
</reference>
<keyword evidence="5" id="KW-0234">DNA repair</keyword>
<comment type="caution">
    <text evidence="10">The sequence shown here is derived from an EMBL/GenBank/DDBJ whole genome shotgun (WGS) entry which is preliminary data.</text>
</comment>
<dbReference type="GO" id="GO:0005634">
    <property type="term" value="C:nucleus"/>
    <property type="evidence" value="ECO:0007669"/>
    <property type="project" value="UniProtKB-SubCell"/>
</dbReference>
<evidence type="ECO:0000259" key="8">
    <source>
        <dbReference type="Pfam" id="PF11600"/>
    </source>
</evidence>